<keyword evidence="3" id="KW-1185">Reference proteome</keyword>
<feature type="region of interest" description="Disordered" evidence="1">
    <location>
        <begin position="425"/>
        <end position="458"/>
    </location>
</feature>
<organism evidence="2 3">
    <name type="scientific">Colletotrichum lupini</name>
    <dbReference type="NCBI Taxonomy" id="145971"/>
    <lineage>
        <taxon>Eukaryota</taxon>
        <taxon>Fungi</taxon>
        <taxon>Dikarya</taxon>
        <taxon>Ascomycota</taxon>
        <taxon>Pezizomycotina</taxon>
        <taxon>Sordariomycetes</taxon>
        <taxon>Hypocreomycetidae</taxon>
        <taxon>Glomerellales</taxon>
        <taxon>Glomerellaceae</taxon>
        <taxon>Colletotrichum</taxon>
        <taxon>Colletotrichum acutatum species complex</taxon>
    </lineage>
</organism>
<accession>A0A9Q8WKZ2</accession>
<dbReference type="KEGG" id="clup:CLUP02_11981"/>
<protein>
    <submittedName>
        <fullName evidence="2">Uncharacterized protein</fullName>
    </submittedName>
</protein>
<dbReference type="EMBL" id="CP019478">
    <property type="protein sequence ID" value="UQC86480.1"/>
    <property type="molecule type" value="Genomic_DNA"/>
</dbReference>
<feature type="compositionally biased region" description="Basic and acidic residues" evidence="1">
    <location>
        <begin position="258"/>
        <end position="274"/>
    </location>
</feature>
<feature type="region of interest" description="Disordered" evidence="1">
    <location>
        <begin position="249"/>
        <end position="274"/>
    </location>
</feature>
<reference evidence="2" key="1">
    <citation type="journal article" date="2021" name="Mol. Plant Microbe Interact.">
        <title>Complete Genome Sequence of the Plant-Pathogenic Fungus Colletotrichum lupini.</title>
        <authorList>
            <person name="Baroncelli R."/>
            <person name="Pensec F."/>
            <person name="Da Lio D."/>
            <person name="Boufleur T."/>
            <person name="Vicente I."/>
            <person name="Sarrocco S."/>
            <person name="Picot A."/>
            <person name="Baraldi E."/>
            <person name="Sukno S."/>
            <person name="Thon M."/>
            <person name="Le Floch G."/>
        </authorList>
    </citation>
    <scope>NUCLEOTIDE SEQUENCE</scope>
    <source>
        <strain evidence="2">IMI 504893</strain>
    </source>
</reference>
<proteinExistence type="predicted"/>
<gene>
    <name evidence="2" type="ORF">CLUP02_11981</name>
</gene>
<name>A0A9Q8WKZ2_9PEZI</name>
<dbReference type="Proteomes" id="UP000830671">
    <property type="component" value="Chromosome 6"/>
</dbReference>
<dbReference type="RefSeq" id="XP_049148091.1">
    <property type="nucleotide sequence ID" value="XM_049290946.1"/>
</dbReference>
<evidence type="ECO:0000313" key="3">
    <source>
        <dbReference type="Proteomes" id="UP000830671"/>
    </source>
</evidence>
<dbReference type="AlphaFoldDB" id="A0A9Q8WKZ2"/>
<feature type="compositionally biased region" description="Basic and acidic residues" evidence="1">
    <location>
        <begin position="445"/>
        <end position="458"/>
    </location>
</feature>
<sequence length="501" mass="55566">MAAPISKDITGAQEGNDVYLVPPIPSGFCIRCCELISFLPFQGTGRQALFRGKIFGVAEKDTKRLEGAHGKTSARVCLRTRDTLPVPSYVEILRVQVMDDGWEKMGPATFKVPHSPQAIGGVGQTQLRYEKIIITSRKVRDLRSLNTRGQNEMQTNRRGYDGFTLGAYSEECYLKILRSKTCGSTHAYTYVCRHTIRDIQHQLQRSNDDSLTIPVPEDLLCVYLNPRAFLNPTRLCTAPSDSRRLMFSNSAMRSRTRAASEPRVSHSRSDPSRADQWKATEIGIPRAALTIILRWLAWLGAESFKAMDFFDIGEHGSSSSATKRPSQQCHLTDISLKTAYWKRRPPARPLSTSLAIVNSLVSVPRAKTIPKDGARLGWLARLSVGFLGWGHDDWTPSLAPWASWEKGPGARFRAGWRAAFVASGPPASRDGVEGASSPLRGTHSVRPERAEPHPNGWEEMRDGVDDVAQAKPFAVTRELTVLFYTPVAKRCEGHRGLGLPS</sequence>
<dbReference type="GeneID" id="73345956"/>
<evidence type="ECO:0000256" key="1">
    <source>
        <dbReference type="SAM" id="MobiDB-lite"/>
    </source>
</evidence>
<evidence type="ECO:0000313" key="2">
    <source>
        <dbReference type="EMBL" id="UQC86480.1"/>
    </source>
</evidence>